<dbReference type="Pfam" id="PF13483">
    <property type="entry name" value="Lactamase_B_3"/>
    <property type="match status" value="1"/>
</dbReference>
<protein>
    <submittedName>
        <fullName evidence="1">L-ascorbate metabolism protein UlaG (Beta-lactamase superfamily)</fullName>
    </submittedName>
</protein>
<dbReference type="RefSeq" id="WP_209907273.1">
    <property type="nucleotide sequence ID" value="NZ_BAAAMI010000006.1"/>
</dbReference>
<comment type="caution">
    <text evidence="1">The sequence shown here is derived from an EMBL/GenBank/DDBJ whole genome shotgun (WGS) entry which is preliminary data.</text>
</comment>
<dbReference type="InterPro" id="IPR036866">
    <property type="entry name" value="RibonucZ/Hydroxyglut_hydro"/>
</dbReference>
<dbReference type="Proteomes" id="UP000766570">
    <property type="component" value="Unassembled WGS sequence"/>
</dbReference>
<dbReference type="Gene3D" id="3.60.15.10">
    <property type="entry name" value="Ribonuclease Z/Hydroxyacylglutathione hydrolase-like"/>
    <property type="match status" value="1"/>
</dbReference>
<proteinExistence type="predicted"/>
<evidence type="ECO:0000313" key="2">
    <source>
        <dbReference type="Proteomes" id="UP000766570"/>
    </source>
</evidence>
<dbReference type="PANTHER" id="PTHR43546">
    <property type="entry name" value="UPF0173 METAL-DEPENDENT HYDROLASE MJ1163-RELATED"/>
    <property type="match status" value="1"/>
</dbReference>
<evidence type="ECO:0000313" key="1">
    <source>
        <dbReference type="EMBL" id="MBP2374230.1"/>
    </source>
</evidence>
<dbReference type="InterPro" id="IPR050114">
    <property type="entry name" value="UPF0173_UPF0282_UlaG_hydrolase"/>
</dbReference>
<organism evidence="1 2">
    <name type="scientific">Paeniglutamicibacter psychrophenolicus</name>
    <dbReference type="NCBI Taxonomy" id="257454"/>
    <lineage>
        <taxon>Bacteria</taxon>
        <taxon>Bacillati</taxon>
        <taxon>Actinomycetota</taxon>
        <taxon>Actinomycetes</taxon>
        <taxon>Micrococcales</taxon>
        <taxon>Micrococcaceae</taxon>
        <taxon>Paeniglutamicibacter</taxon>
    </lineage>
</organism>
<dbReference type="EMBL" id="JAGIOE010000001">
    <property type="protein sequence ID" value="MBP2374230.1"/>
    <property type="molecule type" value="Genomic_DNA"/>
</dbReference>
<gene>
    <name evidence="1" type="ORF">JOF46_002142</name>
</gene>
<keyword evidence="2" id="KW-1185">Reference proteome</keyword>
<dbReference type="PANTHER" id="PTHR43546:SF3">
    <property type="entry name" value="UPF0173 METAL-DEPENDENT HYDROLASE MJ1163"/>
    <property type="match status" value="1"/>
</dbReference>
<sequence>MEITKFNHSCIRVGSGGRSLVIDPGTFSPVERALEGAEAILATHVHADHLDLDAVVAALGREKKLVFHGPTALAASVLAAATEAGVADAAARIHGVGPGEVFEAAGMEISTHGGMHAVIHHSLPVVANIGYFVDRTLYHPGDSYQVPEGIEVATLLVPAHAPWAKIGETIEFLSMVNAAENFPIHDGLLNARGLSLVDGHLGRVAAEHGLGYSRIPNETPVVLGER</sequence>
<name>A0ABS4WDJ7_9MICC</name>
<accession>A0ABS4WDJ7</accession>
<dbReference type="SUPFAM" id="SSF56281">
    <property type="entry name" value="Metallo-hydrolase/oxidoreductase"/>
    <property type="match status" value="1"/>
</dbReference>
<reference evidence="1 2" key="1">
    <citation type="submission" date="2021-03" db="EMBL/GenBank/DDBJ databases">
        <title>Sequencing the genomes of 1000 actinobacteria strains.</title>
        <authorList>
            <person name="Klenk H.-P."/>
        </authorList>
    </citation>
    <scope>NUCLEOTIDE SEQUENCE [LARGE SCALE GENOMIC DNA]</scope>
    <source>
        <strain evidence="1 2">DSM 15454</strain>
    </source>
</reference>